<keyword evidence="3" id="KW-0378">Hydrolase</keyword>
<dbReference type="GO" id="GO:0016787">
    <property type="term" value="F:hydrolase activity"/>
    <property type="evidence" value="ECO:0007669"/>
    <property type="project" value="UniProtKB-KW"/>
</dbReference>
<evidence type="ECO:0000256" key="1">
    <source>
        <dbReference type="SAM" id="MobiDB-lite"/>
    </source>
</evidence>
<feature type="region of interest" description="Disordered" evidence="1">
    <location>
        <begin position="26"/>
        <end position="82"/>
    </location>
</feature>
<evidence type="ECO:0000313" key="4">
    <source>
        <dbReference type="Proteomes" id="UP001589613"/>
    </source>
</evidence>
<sequence>MRRLQDVGLLLLVLVAGVLTALTFTSVTGPAPDRGPTDPSSEGGPTGPVGLVADLSAVTSGAPGDTTGGTADDAAATGAGRPPDLDAVRDVLADGAPVVVAALGDSTGNETWEWVYEWGRALASDRPVEVVSWNEWTEDGYIDPVELGSGQDGGTVTLYAGHQSGAGAAYPAGRLEALVPEEPDLVILNYGHNDTVDSVRSGTADTLEALRQRFGGGLPVVVTLQQPQADDANAEVRAALADLAAAEGLPTIDVAAAFEATGDPAALLVDTVHPDEDGAALWARTVDGTLTGP</sequence>
<organism evidence="3 4">
    <name type="scientific">Ornithinimicrobium kibberense</name>
    <dbReference type="NCBI Taxonomy" id="282060"/>
    <lineage>
        <taxon>Bacteria</taxon>
        <taxon>Bacillati</taxon>
        <taxon>Actinomycetota</taxon>
        <taxon>Actinomycetes</taxon>
        <taxon>Micrococcales</taxon>
        <taxon>Ornithinimicrobiaceae</taxon>
        <taxon>Ornithinimicrobium</taxon>
    </lineage>
</organism>
<evidence type="ECO:0000259" key="2">
    <source>
        <dbReference type="Pfam" id="PF13472"/>
    </source>
</evidence>
<dbReference type="RefSeq" id="WP_141337836.1">
    <property type="nucleotide sequence ID" value="NZ_JBHMAX010000007.1"/>
</dbReference>
<dbReference type="EMBL" id="JBHMAX010000007">
    <property type="protein sequence ID" value="MFB9731194.1"/>
    <property type="molecule type" value="Genomic_DNA"/>
</dbReference>
<name>A0ABV5V065_9MICO</name>
<dbReference type="Gene3D" id="3.40.50.1110">
    <property type="entry name" value="SGNH hydrolase"/>
    <property type="match status" value="1"/>
</dbReference>
<feature type="domain" description="SGNH hydrolase-type esterase" evidence="2">
    <location>
        <begin position="164"/>
        <end position="280"/>
    </location>
</feature>
<gene>
    <name evidence="3" type="ORF">ACFFN0_03945</name>
</gene>
<proteinExistence type="predicted"/>
<dbReference type="Proteomes" id="UP001589613">
    <property type="component" value="Unassembled WGS sequence"/>
</dbReference>
<dbReference type="InterPro" id="IPR036514">
    <property type="entry name" value="SGNH_hydro_sf"/>
</dbReference>
<dbReference type="CDD" id="cd00229">
    <property type="entry name" value="SGNH_hydrolase"/>
    <property type="match status" value="1"/>
</dbReference>
<dbReference type="Pfam" id="PF13472">
    <property type="entry name" value="Lipase_GDSL_2"/>
    <property type="match status" value="1"/>
</dbReference>
<dbReference type="SUPFAM" id="SSF52266">
    <property type="entry name" value="SGNH hydrolase"/>
    <property type="match status" value="1"/>
</dbReference>
<dbReference type="InterPro" id="IPR013830">
    <property type="entry name" value="SGNH_hydro"/>
</dbReference>
<keyword evidence="4" id="KW-1185">Reference proteome</keyword>
<protein>
    <submittedName>
        <fullName evidence="3">SGNH/GDSL hydrolase family protein</fullName>
    </submittedName>
</protein>
<evidence type="ECO:0000313" key="3">
    <source>
        <dbReference type="EMBL" id="MFB9731194.1"/>
    </source>
</evidence>
<accession>A0ABV5V065</accession>
<reference evidence="3 4" key="1">
    <citation type="submission" date="2024-09" db="EMBL/GenBank/DDBJ databases">
        <authorList>
            <person name="Sun Q."/>
            <person name="Mori K."/>
        </authorList>
    </citation>
    <scope>NUCLEOTIDE SEQUENCE [LARGE SCALE GENOMIC DNA]</scope>
    <source>
        <strain evidence="3 4">JCM 12763</strain>
    </source>
</reference>
<comment type="caution">
    <text evidence="3">The sequence shown here is derived from an EMBL/GenBank/DDBJ whole genome shotgun (WGS) entry which is preliminary data.</text>
</comment>
<feature type="compositionally biased region" description="Low complexity" evidence="1">
    <location>
        <begin position="61"/>
        <end position="82"/>
    </location>
</feature>